<dbReference type="InterPro" id="IPR036910">
    <property type="entry name" value="HMG_box_dom_sf"/>
</dbReference>
<organism evidence="2 3">
    <name type="scientific">Penicillium olsonii</name>
    <dbReference type="NCBI Taxonomy" id="99116"/>
    <lineage>
        <taxon>Eukaryota</taxon>
        <taxon>Fungi</taxon>
        <taxon>Dikarya</taxon>
        <taxon>Ascomycota</taxon>
        <taxon>Pezizomycotina</taxon>
        <taxon>Eurotiomycetes</taxon>
        <taxon>Eurotiomycetidae</taxon>
        <taxon>Eurotiales</taxon>
        <taxon>Aspergillaceae</taxon>
        <taxon>Penicillium</taxon>
    </lineage>
</organism>
<evidence type="ECO:0000256" key="1">
    <source>
        <dbReference type="SAM" id="MobiDB-lite"/>
    </source>
</evidence>
<name>A0A9W4MS34_PENOL</name>
<protein>
    <recommendedName>
        <fullName evidence="4">HMG box domain-containing protein</fullName>
    </recommendedName>
</protein>
<gene>
    <name evidence="2" type="ORF">POLS_LOCUS4996</name>
</gene>
<dbReference type="Proteomes" id="UP001153618">
    <property type="component" value="Unassembled WGS sequence"/>
</dbReference>
<comment type="caution">
    <text evidence="2">The sequence shown here is derived from an EMBL/GenBank/DDBJ whole genome shotgun (WGS) entry which is preliminary data.</text>
</comment>
<dbReference type="Gene3D" id="1.10.30.10">
    <property type="entry name" value="High mobility group box domain"/>
    <property type="match status" value="2"/>
</dbReference>
<sequence length="278" mass="30481">MFSKISVRGGALRAYGGVARRPTGVMGVQSQLRCLSLAAAPIQARPQLQELQKLRPITQSSMFATKATKEPKEPKEPKARTPKADTAKGENAQKAQKPITKTQKLIQARQHMKDLKATALQPPARLPSTARHLCLSSIMNELNKASGSRSERLKAAHVKYSELTSSELEQYKAQAAENKIASEAAYQSFIESHTPQQILEANKARSELSNLTKGNWQPLKDHRRPKAPVSPFFIYFAEQRASAGPAAGTTQADFAKAVAAEYKSLPAWKKEVGPPRDT</sequence>
<dbReference type="EMBL" id="CAJVOS010000026">
    <property type="protein sequence ID" value="CAG8112495.1"/>
    <property type="molecule type" value="Genomic_DNA"/>
</dbReference>
<feature type="region of interest" description="Disordered" evidence="1">
    <location>
        <begin position="59"/>
        <end position="103"/>
    </location>
</feature>
<dbReference type="SUPFAM" id="SSF47095">
    <property type="entry name" value="HMG-box"/>
    <property type="match status" value="2"/>
</dbReference>
<keyword evidence="3" id="KW-1185">Reference proteome</keyword>
<reference evidence="2" key="1">
    <citation type="submission" date="2021-07" db="EMBL/GenBank/DDBJ databases">
        <authorList>
            <person name="Branca A.L. A."/>
        </authorList>
    </citation>
    <scope>NUCLEOTIDE SEQUENCE</scope>
</reference>
<dbReference type="OrthoDB" id="1919336at2759"/>
<evidence type="ECO:0008006" key="4">
    <source>
        <dbReference type="Google" id="ProtNLM"/>
    </source>
</evidence>
<accession>A0A9W4MS34</accession>
<proteinExistence type="predicted"/>
<feature type="compositionally biased region" description="Basic and acidic residues" evidence="1">
    <location>
        <begin position="67"/>
        <end position="88"/>
    </location>
</feature>
<dbReference type="AlphaFoldDB" id="A0A9W4MS34"/>
<evidence type="ECO:0000313" key="2">
    <source>
        <dbReference type="EMBL" id="CAG8112495.1"/>
    </source>
</evidence>
<evidence type="ECO:0000313" key="3">
    <source>
        <dbReference type="Proteomes" id="UP001153618"/>
    </source>
</evidence>